<keyword evidence="1" id="KW-1133">Transmembrane helix</keyword>
<sequence length="104" mass="10448">MRELNVMEINEVSGGDIFSSLTSAIILATTGFAAGAAYGGIHGGDQGGLLGVGIIGQLAGVIIGPIVGVIGGFILGAVMGWNDPDSVTAIATQWLNNFVNGNFK</sequence>
<keyword evidence="1" id="KW-0472">Membrane</keyword>
<gene>
    <name evidence="2" type="ORF">FJW01_06090</name>
</gene>
<evidence type="ECO:0000313" key="3">
    <source>
        <dbReference type="Proteomes" id="UP000317747"/>
    </source>
</evidence>
<comment type="caution">
    <text evidence="2">The sequence shown here is derived from an EMBL/GenBank/DDBJ whole genome shotgun (WGS) entry which is preliminary data.</text>
</comment>
<organism evidence="2 3">
    <name type="scientific">Pantoea deleyi</name>
    <dbReference type="NCBI Taxonomy" id="470932"/>
    <lineage>
        <taxon>Bacteria</taxon>
        <taxon>Pseudomonadati</taxon>
        <taxon>Pseudomonadota</taxon>
        <taxon>Gammaproteobacteria</taxon>
        <taxon>Enterobacterales</taxon>
        <taxon>Erwiniaceae</taxon>
        <taxon>Pantoea</taxon>
    </lineage>
</organism>
<dbReference type="RefSeq" id="WP_128086191.1">
    <property type="nucleotide sequence ID" value="NZ_JBHJGI010000009.1"/>
</dbReference>
<feature type="transmembrane region" description="Helical" evidence="1">
    <location>
        <begin position="20"/>
        <end position="41"/>
    </location>
</feature>
<protein>
    <submittedName>
        <fullName evidence="2">Colicin V synthesis protein</fullName>
    </submittedName>
</protein>
<keyword evidence="1" id="KW-0812">Transmembrane</keyword>
<accession>A0A506QJP5</accession>
<name>A0A506QJP5_9GAMM</name>
<dbReference type="Proteomes" id="UP000317747">
    <property type="component" value="Unassembled WGS sequence"/>
</dbReference>
<dbReference type="EMBL" id="VHJA01000044">
    <property type="protein sequence ID" value="TPV45278.1"/>
    <property type="molecule type" value="Genomic_DNA"/>
</dbReference>
<feature type="transmembrane region" description="Helical" evidence="1">
    <location>
        <begin position="48"/>
        <end position="75"/>
    </location>
</feature>
<keyword evidence="3" id="KW-1185">Reference proteome</keyword>
<dbReference type="AlphaFoldDB" id="A0A506QJP5"/>
<reference evidence="2 3" key="1">
    <citation type="submission" date="2019-06" db="EMBL/GenBank/DDBJ databases">
        <title>Taxogenomics and systematics of the genus Pantoea.</title>
        <authorList>
            <person name="Tambong J.T."/>
        </authorList>
    </citation>
    <scope>NUCLEOTIDE SEQUENCE [LARGE SCALE GENOMIC DNA]</scope>
    <source>
        <strain evidence="2 3">LMG 24200</strain>
    </source>
</reference>
<evidence type="ECO:0000256" key="1">
    <source>
        <dbReference type="SAM" id="Phobius"/>
    </source>
</evidence>
<proteinExistence type="predicted"/>
<evidence type="ECO:0000313" key="2">
    <source>
        <dbReference type="EMBL" id="TPV45278.1"/>
    </source>
</evidence>